<dbReference type="EMBL" id="ML735221">
    <property type="protein sequence ID" value="KAE8394943.1"/>
    <property type="molecule type" value="Genomic_DNA"/>
</dbReference>
<feature type="signal peptide" evidence="1">
    <location>
        <begin position="1"/>
        <end position="16"/>
    </location>
</feature>
<proteinExistence type="predicted"/>
<name>A0A5N7CN59_PETAA</name>
<reference evidence="2" key="1">
    <citation type="submission" date="2019-04" db="EMBL/GenBank/DDBJ databases">
        <title>Friends and foes A comparative genomics studyof 23 Aspergillus species from section Flavi.</title>
        <authorList>
            <consortium name="DOE Joint Genome Institute"/>
            <person name="Kjaerbolling I."/>
            <person name="Vesth T."/>
            <person name="Frisvad J.C."/>
            <person name="Nybo J.L."/>
            <person name="Theobald S."/>
            <person name="Kildgaard S."/>
            <person name="Isbrandt T."/>
            <person name="Kuo A."/>
            <person name="Sato A."/>
            <person name="Lyhne E.K."/>
            <person name="Kogle M.E."/>
            <person name="Wiebenga A."/>
            <person name="Kun R.S."/>
            <person name="Lubbers R.J."/>
            <person name="Makela M.R."/>
            <person name="Barry K."/>
            <person name="Chovatia M."/>
            <person name="Clum A."/>
            <person name="Daum C."/>
            <person name="Haridas S."/>
            <person name="He G."/>
            <person name="LaButti K."/>
            <person name="Lipzen A."/>
            <person name="Mondo S."/>
            <person name="Riley R."/>
            <person name="Salamov A."/>
            <person name="Simmons B.A."/>
            <person name="Magnuson J.K."/>
            <person name="Henrissat B."/>
            <person name="Mortensen U.H."/>
            <person name="Larsen T.O."/>
            <person name="Devries R.P."/>
            <person name="Grigoriev I.V."/>
            <person name="Machida M."/>
            <person name="Baker S.E."/>
            <person name="Andersen M.R."/>
        </authorList>
    </citation>
    <scope>NUCLEOTIDE SEQUENCE [LARGE SCALE GENOMIC DNA]</scope>
    <source>
        <strain evidence="2">IBT 14317</strain>
    </source>
</reference>
<keyword evidence="1" id="KW-0732">Signal</keyword>
<organism evidence="2">
    <name type="scientific">Petromyces alliaceus</name>
    <name type="common">Aspergillus alliaceus</name>
    <dbReference type="NCBI Taxonomy" id="209559"/>
    <lineage>
        <taxon>Eukaryota</taxon>
        <taxon>Fungi</taxon>
        <taxon>Dikarya</taxon>
        <taxon>Ascomycota</taxon>
        <taxon>Pezizomycotina</taxon>
        <taxon>Eurotiomycetes</taxon>
        <taxon>Eurotiomycetidae</taxon>
        <taxon>Eurotiales</taxon>
        <taxon>Aspergillaceae</taxon>
        <taxon>Aspergillus</taxon>
        <taxon>Aspergillus subgen. Circumdati</taxon>
    </lineage>
</organism>
<gene>
    <name evidence="2" type="ORF">BDV23DRAFT_146672</name>
</gene>
<sequence length="117" mass="13250">MCWRNCLKLCPKGGQLFFIALVVRMGHRTVCDLAAANRLIIKRVSRSQTIESPSPVNYNFLPSRKSRLTFVGLCSELRARLLISEDSILSFLLPLYCGTLGCLINQDRSPYNLHFCV</sequence>
<accession>A0A5N7CN59</accession>
<dbReference type="AlphaFoldDB" id="A0A5N7CN59"/>
<evidence type="ECO:0008006" key="3">
    <source>
        <dbReference type="Google" id="ProtNLM"/>
    </source>
</evidence>
<evidence type="ECO:0000313" key="2">
    <source>
        <dbReference type="EMBL" id="KAE8394943.1"/>
    </source>
</evidence>
<feature type="chain" id="PRO_5024792746" description="Secreted protein" evidence="1">
    <location>
        <begin position="17"/>
        <end position="117"/>
    </location>
</feature>
<dbReference type="Proteomes" id="UP000326877">
    <property type="component" value="Unassembled WGS sequence"/>
</dbReference>
<protein>
    <recommendedName>
        <fullName evidence="3">Secreted protein</fullName>
    </recommendedName>
</protein>
<evidence type="ECO:0000256" key="1">
    <source>
        <dbReference type="SAM" id="SignalP"/>
    </source>
</evidence>